<dbReference type="InterPro" id="IPR001810">
    <property type="entry name" value="F-box_dom"/>
</dbReference>
<evidence type="ECO:0000259" key="1">
    <source>
        <dbReference type="PROSITE" id="PS50181"/>
    </source>
</evidence>
<reference evidence="2" key="1">
    <citation type="journal article" date="2020" name="Stud. Mycol.">
        <title>101 Dothideomycetes genomes: a test case for predicting lifestyles and emergence of pathogens.</title>
        <authorList>
            <person name="Haridas S."/>
            <person name="Albert R."/>
            <person name="Binder M."/>
            <person name="Bloem J."/>
            <person name="Labutti K."/>
            <person name="Salamov A."/>
            <person name="Andreopoulos B."/>
            <person name="Baker S."/>
            <person name="Barry K."/>
            <person name="Bills G."/>
            <person name="Bluhm B."/>
            <person name="Cannon C."/>
            <person name="Castanera R."/>
            <person name="Culley D."/>
            <person name="Daum C."/>
            <person name="Ezra D."/>
            <person name="Gonzalez J."/>
            <person name="Henrissat B."/>
            <person name="Kuo A."/>
            <person name="Liang C."/>
            <person name="Lipzen A."/>
            <person name="Lutzoni F."/>
            <person name="Magnuson J."/>
            <person name="Mondo S."/>
            <person name="Nolan M."/>
            <person name="Ohm R."/>
            <person name="Pangilinan J."/>
            <person name="Park H.-J."/>
            <person name="Ramirez L."/>
            <person name="Alfaro M."/>
            <person name="Sun H."/>
            <person name="Tritt A."/>
            <person name="Yoshinaga Y."/>
            <person name="Zwiers L.-H."/>
            <person name="Turgeon B."/>
            <person name="Goodwin S."/>
            <person name="Spatafora J."/>
            <person name="Crous P."/>
            <person name="Grigoriev I."/>
        </authorList>
    </citation>
    <scope>NUCLEOTIDE SEQUENCE</scope>
    <source>
        <strain evidence="2">CBS 207.26</strain>
    </source>
</reference>
<dbReference type="Proteomes" id="UP000800200">
    <property type="component" value="Unassembled WGS sequence"/>
</dbReference>
<dbReference type="SUPFAM" id="SSF81383">
    <property type="entry name" value="F-box domain"/>
    <property type="match status" value="1"/>
</dbReference>
<dbReference type="EMBL" id="ML994615">
    <property type="protein sequence ID" value="KAF2192597.1"/>
    <property type="molecule type" value="Genomic_DNA"/>
</dbReference>
<protein>
    <recommendedName>
        <fullName evidence="1">F-box domain-containing protein</fullName>
    </recommendedName>
</protein>
<dbReference type="Pfam" id="PF12937">
    <property type="entry name" value="F-box-like"/>
    <property type="match status" value="1"/>
</dbReference>
<dbReference type="OrthoDB" id="47801at2759"/>
<evidence type="ECO:0000313" key="3">
    <source>
        <dbReference type="Proteomes" id="UP000800200"/>
    </source>
</evidence>
<name>A0A6A6EKC5_9PEZI</name>
<accession>A0A6A6EKC5</accession>
<dbReference type="InterPro" id="IPR036047">
    <property type="entry name" value="F-box-like_dom_sf"/>
</dbReference>
<keyword evidence="3" id="KW-1185">Reference proteome</keyword>
<sequence length="802" mass="91217">MSPLSDDSTPPSLEALPDELLQLIASYLSPSDLKSLSLVSKCTHPHATALLWRNVSLIDSWKCHVREGTCQMWSDRGQGESDEHDDTAIIQKLYILAMNPFVASKVQVFTHRCHLPTPGIFSELRRLYFHSPYLSRDARTLKLLQLAIRNMVNVHTLRIVFGHHNLTKGLLEGFLDPTRPRCVPLRKLWLESCCLLHIPIDFGSSYNLSGLESLRVRRMRADREIDFRLARGGLSFNLHDAAGGFYSTTVDFPVSDALHPRIRPLSAEELNAKAEEFDALIWSALPEVEHFVSENHVSPQISSRCPSMPLANLFEMSSSTLTKLNLDWIMWRDGDVDPENHHLALATLFRLSQLRFPNLRSFQLRNAVISYTVLPPDLYLLEPGAFGAPVFLDFLEAHPKLQCLGWPLDRFYSHTRPSAGIITRSRNLVDHLGRVLIDLRLDSYYDSDGEPQTDEDPSQLSFQARIRRRRFISEFAPFMTRVEQIKLEGGIPRDEKREIIRALHFCPLKKIVLIGVSFPVGNTWGFNGEDLKQFYEGEPNPILNNPHMFDENLEEEEKAAIFSTYAMLPSTPEDFKFTPSYGWPPSPPFLHTIAAHHASTVTELKLCGYNGSPWLSYGTPITKPLLYPLRYFHNLRRLVISMWLFTVFEGTARDPEIIQSWKDTRSSSTALVVITPAASSPSPSSPEHPIVAPTTAPATPNPVVRRQEFNRWAVLLKTRYTPSALAYRVAADIGPHLSPVAKERKGGVRVRASFCLGERHAHDIFDLDIRIGRDDQVLEFVGPREEGEKGRWWDKLEGRRWF</sequence>
<dbReference type="AlphaFoldDB" id="A0A6A6EKC5"/>
<proteinExistence type="predicted"/>
<feature type="domain" description="F-box" evidence="1">
    <location>
        <begin position="10"/>
        <end position="55"/>
    </location>
</feature>
<evidence type="ECO:0000313" key="2">
    <source>
        <dbReference type="EMBL" id="KAF2192597.1"/>
    </source>
</evidence>
<organism evidence="2 3">
    <name type="scientific">Zopfia rhizophila CBS 207.26</name>
    <dbReference type="NCBI Taxonomy" id="1314779"/>
    <lineage>
        <taxon>Eukaryota</taxon>
        <taxon>Fungi</taxon>
        <taxon>Dikarya</taxon>
        <taxon>Ascomycota</taxon>
        <taxon>Pezizomycotina</taxon>
        <taxon>Dothideomycetes</taxon>
        <taxon>Dothideomycetes incertae sedis</taxon>
        <taxon>Zopfiaceae</taxon>
        <taxon>Zopfia</taxon>
    </lineage>
</organism>
<gene>
    <name evidence="2" type="ORF">K469DRAFT_731095</name>
</gene>
<dbReference type="PROSITE" id="PS50181">
    <property type="entry name" value="FBOX"/>
    <property type="match status" value="1"/>
</dbReference>